<dbReference type="RefSeq" id="WP_371840694.1">
    <property type="nucleotide sequence ID" value="NZ_JBGMEK010000063.1"/>
</dbReference>
<evidence type="ECO:0000313" key="3">
    <source>
        <dbReference type="Proteomes" id="UP001569428"/>
    </source>
</evidence>
<proteinExistence type="predicted"/>
<gene>
    <name evidence="2" type="ORF">ACCI49_18770</name>
</gene>
<dbReference type="Pfam" id="PF09669">
    <property type="entry name" value="Phage_pRha"/>
    <property type="match status" value="1"/>
</dbReference>
<evidence type="ECO:0000259" key="1">
    <source>
        <dbReference type="Pfam" id="PF03374"/>
    </source>
</evidence>
<accession>A0ABV4P3K0</accession>
<sequence>MSNLIQIVDNRATTTSLAIAEGVQRPHKNIIELIRQHREDFEAFGPLTFETRVIRSDGKGGQKAEIAILNEHQATTLITFMRNIGVVKEFKKRLVKAFFDMRDELNRRKPENLSRMDILKMAMDSEQERVRLEGEIVEQRPKVEFYDEFVNRDGLFGLQNAGRALHQPPNKFIQWLKQTYLFYQGGALVAKARYIQQGLFETKTEIINDKPRPQTWITPKGLQYFASKLQESAA</sequence>
<feature type="domain" description="Antirepressor protein C-terminal" evidence="1">
    <location>
        <begin position="133"/>
        <end position="231"/>
    </location>
</feature>
<dbReference type="EMBL" id="JBGMEK010000063">
    <property type="protein sequence ID" value="MFA0812956.1"/>
    <property type="molecule type" value="Genomic_DNA"/>
</dbReference>
<dbReference type="InterPro" id="IPR014054">
    <property type="entry name" value="Phage_regulatory_Rha"/>
</dbReference>
<dbReference type="Pfam" id="PF03374">
    <property type="entry name" value="ANT"/>
    <property type="match status" value="1"/>
</dbReference>
<organism evidence="2 3">
    <name type="scientific">Microbulbifer epialgicus</name>
    <dbReference type="NCBI Taxonomy" id="393907"/>
    <lineage>
        <taxon>Bacteria</taxon>
        <taxon>Pseudomonadati</taxon>
        <taxon>Pseudomonadota</taxon>
        <taxon>Gammaproteobacteria</taxon>
        <taxon>Cellvibrionales</taxon>
        <taxon>Microbulbiferaceae</taxon>
        <taxon>Microbulbifer</taxon>
    </lineage>
</organism>
<dbReference type="InterPro" id="IPR005039">
    <property type="entry name" value="Ant_C"/>
</dbReference>
<comment type="caution">
    <text evidence="2">The sequence shown here is derived from an EMBL/GenBank/DDBJ whole genome shotgun (WGS) entry which is preliminary data.</text>
</comment>
<evidence type="ECO:0000313" key="2">
    <source>
        <dbReference type="EMBL" id="MFA0812956.1"/>
    </source>
</evidence>
<dbReference type="Proteomes" id="UP001569428">
    <property type="component" value="Unassembled WGS sequence"/>
</dbReference>
<protein>
    <submittedName>
        <fullName evidence="2">Phage antirepressor KilAC domain-containing protein</fullName>
    </submittedName>
</protein>
<reference evidence="2 3" key="1">
    <citation type="submission" date="2024-08" db="EMBL/GenBank/DDBJ databases">
        <authorList>
            <person name="Ishaq N."/>
        </authorList>
    </citation>
    <scope>NUCLEOTIDE SEQUENCE [LARGE SCALE GENOMIC DNA]</scope>
    <source>
        <strain evidence="2 3">DSM 18651</strain>
    </source>
</reference>
<name>A0ABV4P3K0_9GAMM</name>
<keyword evidence="3" id="KW-1185">Reference proteome</keyword>